<reference evidence="1" key="1">
    <citation type="submission" date="2017-01" db="EMBL/GenBank/DDBJ databases">
        <authorList>
            <person name="Mah S.A."/>
            <person name="Swanson W.J."/>
            <person name="Moy G.W."/>
            <person name="Vacquier V.D."/>
        </authorList>
    </citation>
    <scope>NUCLEOTIDE SEQUENCE</scope>
    <source>
        <strain evidence="1">S701</strain>
        <plasmid evidence="1">AnCo3</plasmid>
    </source>
</reference>
<protein>
    <submittedName>
        <fullName evidence="1">Uncharacterized protein</fullName>
    </submittedName>
</protein>
<name>A0A1S7BG66_SALDE</name>
<evidence type="ECO:0000313" key="1">
    <source>
        <dbReference type="EMBL" id="AQX82679.1"/>
    </source>
</evidence>
<geneLocation type="plasmid" evidence="1">
    <name>AnCo3</name>
</geneLocation>
<reference evidence="1" key="2">
    <citation type="submission" date="2017-03" db="EMBL/GenBank/DDBJ databases">
        <title>Genome sequences for AnCo1 and AnCo2 belong to this unpublished manuscript: Complete Genome Sequences of two phage-like plasmids encoding the CTX-M-15 Extended-Spectrum Beta-Lactamase GeneGenome sequence for AnCo3 belongs to this unpublished manuscript:AnCo3, a new member of the emerging family of phage-like plasmids.</title>
        <authorList>
            <person name="Colavecchio A."/>
            <person name="LeJeune J."/>
            <person name="Goodridge L."/>
        </authorList>
    </citation>
    <scope>NUCLEOTIDE SEQUENCE</scope>
    <source>
        <strain evidence="1">S701</strain>
        <plasmid evidence="1">AnCo3</plasmid>
    </source>
</reference>
<dbReference type="AlphaFoldDB" id="A0A1S7BG66"/>
<keyword evidence="1" id="KW-0614">Plasmid</keyword>
<accession>A0A1S7BG66</accession>
<proteinExistence type="predicted"/>
<sequence>MGEWNEETKRPSCYFIGEGMGGTVSCPLLRSAITLAQCVPFR</sequence>
<dbReference type="EMBL" id="KY515226">
    <property type="protein sequence ID" value="AQX82679.1"/>
    <property type="molecule type" value="Genomic_DNA"/>
</dbReference>
<organism evidence="1">
    <name type="scientific">Salmonella derby</name>
    <dbReference type="NCBI Taxonomy" id="28144"/>
    <lineage>
        <taxon>Bacteria</taxon>
        <taxon>Pseudomonadati</taxon>
        <taxon>Pseudomonadota</taxon>
        <taxon>Gammaproteobacteria</taxon>
        <taxon>Enterobacterales</taxon>
        <taxon>Enterobacteriaceae</taxon>
        <taxon>Salmonella</taxon>
    </lineage>
</organism>